<evidence type="ECO:0000256" key="5">
    <source>
        <dbReference type="RuleBase" id="RU004020"/>
    </source>
</evidence>
<comment type="similarity">
    <text evidence="2 5">Belongs to the HSF family.</text>
</comment>
<dbReference type="GO" id="GO:0003700">
    <property type="term" value="F:DNA-binding transcription factor activity"/>
    <property type="evidence" value="ECO:0007669"/>
    <property type="project" value="InterPro"/>
</dbReference>
<dbReference type="Gene3D" id="1.10.10.10">
    <property type="entry name" value="Winged helix-like DNA-binding domain superfamily/Winged helix DNA-binding domain"/>
    <property type="match status" value="1"/>
</dbReference>
<feature type="compositionally biased region" description="Polar residues" evidence="6">
    <location>
        <begin position="682"/>
        <end position="699"/>
    </location>
</feature>
<feature type="compositionally biased region" description="Polar residues" evidence="6">
    <location>
        <begin position="102"/>
        <end position="115"/>
    </location>
</feature>
<keyword evidence="3" id="KW-0238">DNA-binding</keyword>
<feature type="region of interest" description="Disordered" evidence="6">
    <location>
        <begin position="140"/>
        <end position="198"/>
    </location>
</feature>
<dbReference type="InterPro" id="IPR036388">
    <property type="entry name" value="WH-like_DNA-bd_sf"/>
</dbReference>
<feature type="region of interest" description="Disordered" evidence="6">
    <location>
        <begin position="736"/>
        <end position="768"/>
    </location>
</feature>
<dbReference type="Pfam" id="PF00447">
    <property type="entry name" value="HSF_DNA-bind"/>
    <property type="match status" value="1"/>
</dbReference>
<feature type="compositionally biased region" description="Polar residues" evidence="6">
    <location>
        <begin position="49"/>
        <end position="63"/>
    </location>
</feature>
<reference evidence="8" key="1">
    <citation type="submission" date="2015-01" db="EMBL/GenBank/DDBJ databases">
        <title>The Genome Sequence of Cryptococcus gattii CA1280.</title>
        <authorList>
            <consortium name="The Broad Institute Genomics Platform"/>
            <person name="Cuomo C."/>
            <person name="Litvintseva A."/>
            <person name="Chen Y."/>
            <person name="Heitman J."/>
            <person name="Sun S."/>
            <person name="Springer D."/>
            <person name="Dromer F."/>
            <person name="Young S."/>
            <person name="Zeng Q."/>
            <person name="Gargeya S."/>
            <person name="Abouelleil A."/>
            <person name="Alvarado L."/>
            <person name="Chapman S.B."/>
            <person name="Gainer-Dewar J."/>
            <person name="Goldberg J."/>
            <person name="Griggs A."/>
            <person name="Gujja S."/>
            <person name="Hansen M."/>
            <person name="Howarth C."/>
            <person name="Imamovic A."/>
            <person name="Larimer J."/>
            <person name="Murphy C."/>
            <person name="Naylor J."/>
            <person name="Pearson M."/>
            <person name="Priest M."/>
            <person name="Roberts A."/>
            <person name="Saif S."/>
            <person name="Shea T."/>
            <person name="Sykes S."/>
            <person name="Wortman J."/>
            <person name="Nusbaum C."/>
            <person name="Birren B."/>
        </authorList>
    </citation>
    <scope>NUCLEOTIDE SEQUENCE [LARGE SCALE GENOMIC DNA]</scope>
    <source>
        <strain evidence="8">CA1280</strain>
    </source>
</reference>
<dbReference type="PRINTS" id="PR00056">
    <property type="entry name" value="HSFDOMAIN"/>
</dbReference>
<feature type="region of interest" description="Disordered" evidence="6">
    <location>
        <begin position="18"/>
        <end position="115"/>
    </location>
</feature>
<evidence type="ECO:0000313" key="8">
    <source>
        <dbReference type="EMBL" id="KIR46696.1"/>
    </source>
</evidence>
<dbReference type="SUPFAM" id="SSF46785">
    <property type="entry name" value="Winged helix' DNA-binding domain"/>
    <property type="match status" value="1"/>
</dbReference>
<dbReference type="PANTHER" id="PTHR10015:SF427">
    <property type="entry name" value="HEAT SHOCK FACTOR PROTEIN"/>
    <property type="match status" value="1"/>
</dbReference>
<feature type="region of interest" description="Disordered" evidence="6">
    <location>
        <begin position="541"/>
        <end position="583"/>
    </location>
</feature>
<dbReference type="InterPro" id="IPR036390">
    <property type="entry name" value="WH_DNA-bd_sf"/>
</dbReference>
<feature type="compositionally biased region" description="Gly residues" evidence="6">
    <location>
        <begin position="154"/>
        <end position="167"/>
    </location>
</feature>
<dbReference type="InterPro" id="IPR000232">
    <property type="entry name" value="HSF_DNA-bd"/>
</dbReference>
<dbReference type="HOGENOM" id="CLU_350548_0_0_1"/>
<evidence type="ECO:0000256" key="1">
    <source>
        <dbReference type="ARBA" id="ARBA00004123"/>
    </source>
</evidence>
<evidence type="ECO:0000256" key="2">
    <source>
        <dbReference type="ARBA" id="ARBA00006403"/>
    </source>
</evidence>
<evidence type="ECO:0000259" key="7">
    <source>
        <dbReference type="SMART" id="SM00415"/>
    </source>
</evidence>
<feature type="compositionally biased region" description="Polar residues" evidence="6">
    <location>
        <begin position="628"/>
        <end position="648"/>
    </location>
</feature>
<accession>A0A0D0VGY2</accession>
<evidence type="ECO:0000256" key="4">
    <source>
        <dbReference type="ARBA" id="ARBA00023242"/>
    </source>
</evidence>
<dbReference type="GO" id="GO:0043565">
    <property type="term" value="F:sequence-specific DNA binding"/>
    <property type="evidence" value="ECO:0007669"/>
    <property type="project" value="InterPro"/>
</dbReference>
<dbReference type="EMBL" id="KN847983">
    <property type="protein sequence ID" value="KIR46696.1"/>
    <property type="molecule type" value="Genomic_DNA"/>
</dbReference>
<organism evidence="8">
    <name type="scientific">Cryptococcus bacillisporus CA1280</name>
    <dbReference type="NCBI Taxonomy" id="1296109"/>
    <lineage>
        <taxon>Eukaryota</taxon>
        <taxon>Fungi</taxon>
        <taxon>Dikarya</taxon>
        <taxon>Basidiomycota</taxon>
        <taxon>Agaricomycotina</taxon>
        <taxon>Tremellomycetes</taxon>
        <taxon>Tremellales</taxon>
        <taxon>Cryptococcaceae</taxon>
        <taxon>Cryptococcus</taxon>
        <taxon>Cryptococcus gattii species complex</taxon>
    </lineage>
</organism>
<feature type="domain" description="HSF-type DNA-binding" evidence="7">
    <location>
        <begin position="199"/>
        <end position="304"/>
    </location>
</feature>
<protein>
    <recommendedName>
        <fullName evidence="7">HSF-type DNA-binding domain-containing protein</fullName>
    </recommendedName>
</protein>
<comment type="subcellular location">
    <subcellularLocation>
        <location evidence="1">Nucleus</location>
    </subcellularLocation>
</comment>
<feature type="compositionally biased region" description="Polar residues" evidence="6">
    <location>
        <begin position="548"/>
        <end position="557"/>
    </location>
</feature>
<dbReference type="OrthoDB" id="432483at2759"/>
<feature type="region of interest" description="Disordered" evidence="6">
    <location>
        <begin position="616"/>
        <end position="653"/>
    </location>
</feature>
<dbReference type="GO" id="GO:0005634">
    <property type="term" value="C:nucleus"/>
    <property type="evidence" value="ECO:0007669"/>
    <property type="project" value="UniProtKB-SubCell"/>
</dbReference>
<name>A0A0D0VGY2_CRYGA</name>
<gene>
    <name evidence="8" type="ORF">I312_04185</name>
</gene>
<feature type="region of interest" description="Disordered" evidence="6">
    <location>
        <begin position="682"/>
        <end position="715"/>
    </location>
</feature>
<evidence type="ECO:0000256" key="6">
    <source>
        <dbReference type="SAM" id="MobiDB-lite"/>
    </source>
</evidence>
<dbReference type="FunFam" id="1.10.10.10:FF:000767">
    <property type="entry name" value="Unplaced genomic scaffold supercont1.12, whole genome shotgun sequence"/>
    <property type="match status" value="1"/>
</dbReference>
<dbReference type="AlphaFoldDB" id="A0A0D0VGY2"/>
<feature type="compositionally biased region" description="Basic and acidic residues" evidence="6">
    <location>
        <begin position="757"/>
        <end position="768"/>
    </location>
</feature>
<dbReference type="SMART" id="SM00415">
    <property type="entry name" value="HSF"/>
    <property type="match status" value="1"/>
</dbReference>
<dbReference type="PANTHER" id="PTHR10015">
    <property type="entry name" value="HEAT SHOCK TRANSCRIPTION FACTOR"/>
    <property type="match status" value="1"/>
</dbReference>
<proteinExistence type="inferred from homology"/>
<evidence type="ECO:0000256" key="3">
    <source>
        <dbReference type="ARBA" id="ARBA00023125"/>
    </source>
</evidence>
<sequence length="768" mass="84157">MNSFSCLLPPLRDSKMALFQPSSYPPPSASPFGRLNFPHHTSSHHQHNDSNGSSYHPNNSPSVSEGWLPKLPASQSRAYASPDPSPRDEDAFLPHWGHHHPNVNQHAQSYSQSHQPRLPVPVLAAYSTPPSMPKMQFPHHHGLLASSDMPTGSGSVGDGGRHTGMGEGDITPEMDPFYNPTMPPPEQSSKKKKKKAEGKQPTFLTKLYSLLSQPEYSHIIRWDETGESVIIENPEELADKILPVVYRQSRLASFSRQLNIYGFNRKLSLRNVEKGICDPDASSWSHPFLRRDSTKEQILSFKRRVPPRPSQAQKRLMSMGLGVGIDASYARAFNGDDQVSPTSSEHSLDWQSPPDPYQHHLHLLLDVDEESPFVFPTRHYFGLAGYGSVGYEGWKQNGAAAGSVQCVASQGEKGFSPTTIHFDYGTSPDRDGLNGFMASSQVRHGGSPKGLAISNPRSTHPFNRHTQQQLKPSLPVPCQRLLPFSLLGQKLPTDLIPQSAPANTGSFPIPIRMTQQHVRTRSVQGEPPSAMLFSPFDGEIGDVPEPASFSQNLNGTESHGHQPGATDPPVIPTAPTYGPSDPSTWARRGFIDFNTAGVSDPLPFNRMPTYARLATSPRSLPTDMSPLHPQQTASPSELMGQSISSALSDDSPKMVPPGTYQSGFLLPVCQSPYLQKRISSLNPPARTRSNPTPNLNSNAGFEKFPRMNNGHIVRPSPITQTEQSWTGMNGNWLRMIGSLSRSNEENSSAVGGSDVDGGERKQSEDFSP</sequence>
<keyword evidence="4" id="KW-0539">Nucleus</keyword>